<reference evidence="1" key="1">
    <citation type="submission" date="2022-02" db="EMBL/GenBank/DDBJ databases">
        <authorList>
            <person name="Henning P.M."/>
            <person name="McCubbin A.G."/>
            <person name="Shore J.S."/>
        </authorList>
    </citation>
    <scope>NUCLEOTIDE SEQUENCE</scope>
    <source>
        <strain evidence="1">F60SS</strain>
        <tissue evidence="1">Leaves</tissue>
    </source>
</reference>
<reference evidence="1" key="2">
    <citation type="journal article" date="2023" name="Plants (Basel)">
        <title>Annotation of the Turnera subulata (Passifloraceae) Draft Genome Reveals the S-Locus Evolved after the Divergence of Turneroideae from Passifloroideae in a Stepwise Manner.</title>
        <authorList>
            <person name="Henning P.M."/>
            <person name="Roalson E.H."/>
            <person name="Mir W."/>
            <person name="McCubbin A.G."/>
            <person name="Shore J.S."/>
        </authorList>
    </citation>
    <scope>NUCLEOTIDE SEQUENCE</scope>
    <source>
        <strain evidence="1">F60SS</strain>
    </source>
</reference>
<dbReference type="PANTHER" id="PTHR33148:SF50">
    <property type="entry name" value="DUF4228 DOMAIN-CONTAINING PROTEIN"/>
    <property type="match status" value="1"/>
</dbReference>
<sequence>MSVVSCPCSGDSPEVAQFPAYGLRSYKVLVLKRTGKAEGNISILTPDGEEKEFKASTRVRNVTHGRYRGYTLAHSAFPYSPLPTNTRLEPGEVYCLMPPAAKPRSPANSAKLSEKGTCAPQKVKIVLTRRQLELLLKNSTQFKSKGIAIRCSRSFNDGVRKWKPSLVTIPEVQKF</sequence>
<gene>
    <name evidence="1" type="ORF">Tsubulata_025483</name>
</gene>
<comment type="caution">
    <text evidence="1">The sequence shown here is derived from an EMBL/GenBank/DDBJ whole genome shotgun (WGS) entry which is preliminary data.</text>
</comment>
<dbReference type="AlphaFoldDB" id="A0A9Q0GHJ0"/>
<dbReference type="Proteomes" id="UP001141552">
    <property type="component" value="Unassembled WGS sequence"/>
</dbReference>
<dbReference type="Pfam" id="PF14009">
    <property type="entry name" value="PADRE"/>
    <property type="match status" value="1"/>
</dbReference>
<organism evidence="1 2">
    <name type="scientific">Turnera subulata</name>
    <dbReference type="NCBI Taxonomy" id="218843"/>
    <lineage>
        <taxon>Eukaryota</taxon>
        <taxon>Viridiplantae</taxon>
        <taxon>Streptophyta</taxon>
        <taxon>Embryophyta</taxon>
        <taxon>Tracheophyta</taxon>
        <taxon>Spermatophyta</taxon>
        <taxon>Magnoliopsida</taxon>
        <taxon>eudicotyledons</taxon>
        <taxon>Gunneridae</taxon>
        <taxon>Pentapetalae</taxon>
        <taxon>rosids</taxon>
        <taxon>fabids</taxon>
        <taxon>Malpighiales</taxon>
        <taxon>Passifloraceae</taxon>
        <taxon>Turnera</taxon>
    </lineage>
</organism>
<evidence type="ECO:0000313" key="1">
    <source>
        <dbReference type="EMBL" id="KAJ4848917.1"/>
    </source>
</evidence>
<evidence type="ECO:0000313" key="2">
    <source>
        <dbReference type="Proteomes" id="UP001141552"/>
    </source>
</evidence>
<proteinExistence type="predicted"/>
<keyword evidence="2" id="KW-1185">Reference proteome</keyword>
<dbReference type="OrthoDB" id="1932977at2759"/>
<dbReference type="PANTHER" id="PTHR33148">
    <property type="entry name" value="PLASTID MOVEMENT IMPAIRED PROTEIN-RELATED"/>
    <property type="match status" value="1"/>
</dbReference>
<dbReference type="InterPro" id="IPR025322">
    <property type="entry name" value="PADRE_dom"/>
</dbReference>
<dbReference type="EMBL" id="JAKUCV010000752">
    <property type="protein sequence ID" value="KAJ4848917.1"/>
    <property type="molecule type" value="Genomic_DNA"/>
</dbReference>
<accession>A0A9Q0GHJ0</accession>
<protein>
    <submittedName>
        <fullName evidence="1">Uncharacterized protein</fullName>
    </submittedName>
</protein>
<name>A0A9Q0GHJ0_9ROSI</name>